<reference evidence="3" key="1">
    <citation type="journal article" date="2019" name="Int. J. Syst. Evol. Microbiol.">
        <title>The Global Catalogue of Microorganisms (GCM) 10K type strain sequencing project: providing services to taxonomists for standard genome sequencing and annotation.</title>
        <authorList>
            <consortium name="The Broad Institute Genomics Platform"/>
            <consortium name="The Broad Institute Genome Sequencing Center for Infectious Disease"/>
            <person name="Wu L."/>
            <person name="Ma J."/>
        </authorList>
    </citation>
    <scope>NUCLEOTIDE SEQUENCE [LARGE SCALE GENOMIC DNA]</scope>
    <source>
        <strain evidence="3">YJ-61-S</strain>
    </source>
</reference>
<dbReference type="Proteomes" id="UP001596043">
    <property type="component" value="Unassembled WGS sequence"/>
</dbReference>
<sequence>MKNILALFILFVSVSVTHAQQSFFEALEANGENAVYEGFGGGRSRPAIKVSIQRTAGGIPVGFTGEPVTEDWGSIGQTELSDYGRMDHYPLPMNMKHTYTNDGYVVIDNMIFVVDNIPNEGLPTFENVTAIYLLKKEAQDNQDGTKKGKKKKGGLLSKMKNKLGNAGQNSVQKYVKSVNIEQIFADYVTAMKAKQDAYTLTPKDKMDMTAIKAARDAGDEEIKKYNDSIRKTPEYKKLKEHQARMARMESNNIVTLKNNTGRTIYVGTSGSRNRGTKINAGDTARWDCSTDGYLQSETVSGGSYNYSSTNRRVYSSNAGCGSTVSIN</sequence>
<keyword evidence="1" id="KW-0732">Signal</keyword>
<proteinExistence type="predicted"/>
<keyword evidence="3" id="KW-1185">Reference proteome</keyword>
<gene>
    <name evidence="2" type="ORF">ACFO3O_14960</name>
</gene>
<organism evidence="2 3">
    <name type="scientific">Dokdonia ponticola</name>
    <dbReference type="NCBI Taxonomy" id="2041041"/>
    <lineage>
        <taxon>Bacteria</taxon>
        <taxon>Pseudomonadati</taxon>
        <taxon>Bacteroidota</taxon>
        <taxon>Flavobacteriia</taxon>
        <taxon>Flavobacteriales</taxon>
        <taxon>Flavobacteriaceae</taxon>
        <taxon>Dokdonia</taxon>
    </lineage>
</organism>
<protein>
    <submittedName>
        <fullName evidence="2">Uncharacterized protein</fullName>
    </submittedName>
</protein>
<feature type="chain" id="PRO_5046949835" evidence="1">
    <location>
        <begin position="20"/>
        <end position="327"/>
    </location>
</feature>
<comment type="caution">
    <text evidence="2">The sequence shown here is derived from an EMBL/GenBank/DDBJ whole genome shotgun (WGS) entry which is preliminary data.</text>
</comment>
<name>A0ABV9I1S8_9FLAO</name>
<dbReference type="EMBL" id="JBHSFV010000009">
    <property type="protein sequence ID" value="MFC4635210.1"/>
    <property type="molecule type" value="Genomic_DNA"/>
</dbReference>
<evidence type="ECO:0000256" key="1">
    <source>
        <dbReference type="SAM" id="SignalP"/>
    </source>
</evidence>
<feature type="signal peptide" evidence="1">
    <location>
        <begin position="1"/>
        <end position="19"/>
    </location>
</feature>
<evidence type="ECO:0000313" key="2">
    <source>
        <dbReference type="EMBL" id="MFC4635210.1"/>
    </source>
</evidence>
<accession>A0ABV9I1S8</accession>
<dbReference type="RefSeq" id="WP_379980206.1">
    <property type="nucleotide sequence ID" value="NZ_JBHSFV010000009.1"/>
</dbReference>
<evidence type="ECO:0000313" key="3">
    <source>
        <dbReference type="Proteomes" id="UP001596043"/>
    </source>
</evidence>